<accession>A0ABT5LAC6</accession>
<keyword evidence="2" id="KW-1185">Reference proteome</keyword>
<proteinExistence type="predicted"/>
<dbReference type="RefSeq" id="WP_273585340.1">
    <property type="nucleotide sequence ID" value="NZ_JANHJP010000005.1"/>
</dbReference>
<protein>
    <submittedName>
        <fullName evidence="1">Uncharacterized protein</fullName>
    </submittedName>
</protein>
<reference evidence="1 2" key="1">
    <citation type="journal article" date="2023" name="Plant">
        <title>Draft Genome Sequence Resource of CBPPT1, a 'Candidatus Phytoplasma trifolii'-Related Strain Associated with Potato Purple Top Disease in the Columbia Basin, U.S.A.</title>
        <authorList>
            <person name="Wei W."/>
            <person name="Shao J."/>
            <person name="Bottner-Parker K.D."/>
            <person name="Zhao Y."/>
        </authorList>
    </citation>
    <scope>NUCLEOTIDE SEQUENCE [LARGE SCALE GENOMIC DNA]</scope>
    <source>
        <strain evidence="1 2">CBPPT1</strain>
    </source>
</reference>
<evidence type="ECO:0000313" key="2">
    <source>
        <dbReference type="Proteomes" id="UP001221763"/>
    </source>
</evidence>
<organism evidence="1 2">
    <name type="scientific">Columbia Basin potato purple top phytoplasma</name>
    <dbReference type="NCBI Taxonomy" id="307134"/>
    <lineage>
        <taxon>Bacteria</taxon>
        <taxon>Bacillati</taxon>
        <taxon>Mycoplasmatota</taxon>
        <taxon>Mollicutes</taxon>
        <taxon>Acholeplasmatales</taxon>
        <taxon>Acholeplasmataceae</taxon>
        <taxon>Candidatus Phytoplasma</taxon>
        <taxon>16SrVI (Clover proliferation group)</taxon>
    </lineage>
</organism>
<gene>
    <name evidence="1" type="ORF">M8044_000356</name>
</gene>
<comment type="caution">
    <text evidence="1">The sequence shown here is derived from an EMBL/GenBank/DDBJ whole genome shotgun (WGS) entry which is preliminary data.</text>
</comment>
<dbReference type="Proteomes" id="UP001221763">
    <property type="component" value="Unassembled WGS sequence"/>
</dbReference>
<evidence type="ECO:0000313" key="1">
    <source>
        <dbReference type="EMBL" id="MDC9032134.1"/>
    </source>
</evidence>
<sequence>MYQTKILEPYGINKIYNFIKILKTENNSQDTVYEYKTDFEILSQITDKWPFFLL</sequence>
<name>A0ABT5LAC6_9MOLU</name>
<dbReference type="EMBL" id="JANHJP010000005">
    <property type="protein sequence ID" value="MDC9032134.1"/>
    <property type="molecule type" value="Genomic_DNA"/>
</dbReference>